<evidence type="ECO:0000313" key="2">
    <source>
        <dbReference type="Proteomes" id="UP000558284"/>
    </source>
</evidence>
<reference evidence="1 2" key="1">
    <citation type="submission" date="2020-07" db="EMBL/GenBank/DDBJ databases">
        <title>Definition of the novel symbiovar canariense within Mesorhizobium novociceri, a new species of genus Mesorhizobium nodulating Cicer canariense in the Caldera de Taburiente National Park (La Palma, Canary Islands).</title>
        <authorList>
            <person name="Leon-Barrios M."/>
            <person name="Perez-Yepez J."/>
            <person name="Flores-Felix J.D."/>
            <person name="Ramirez-Baena M.H."/>
            <person name="Pulido-Suarez L."/>
            <person name="Igual J.M."/>
            <person name="Velazquez E."/>
            <person name="Peix A."/>
        </authorList>
    </citation>
    <scope>NUCLEOTIDE SEQUENCE [LARGE SCALE GENOMIC DNA]</scope>
    <source>
        <strain evidence="1 2">CCANP35</strain>
    </source>
</reference>
<dbReference type="AlphaFoldDB" id="A0A838BC27"/>
<dbReference type="Proteomes" id="UP000558284">
    <property type="component" value="Unassembled WGS sequence"/>
</dbReference>
<comment type="caution">
    <text evidence="1">The sequence shown here is derived from an EMBL/GenBank/DDBJ whole genome shotgun (WGS) entry which is preliminary data.</text>
</comment>
<name>A0A838BC27_9HYPH</name>
<protein>
    <submittedName>
        <fullName evidence="1">Uncharacterized protein</fullName>
    </submittedName>
</protein>
<evidence type="ECO:0000313" key="1">
    <source>
        <dbReference type="EMBL" id="MBA1143812.1"/>
    </source>
</evidence>
<organism evidence="1 2">
    <name type="scientific">Mesorhizobium neociceri</name>
    <dbReference type="NCBI Taxonomy" id="1307853"/>
    <lineage>
        <taxon>Bacteria</taxon>
        <taxon>Pseudomonadati</taxon>
        <taxon>Pseudomonadota</taxon>
        <taxon>Alphaproteobacteria</taxon>
        <taxon>Hyphomicrobiales</taxon>
        <taxon>Phyllobacteriaceae</taxon>
        <taxon>Mesorhizobium</taxon>
    </lineage>
</organism>
<proteinExistence type="predicted"/>
<dbReference type="RefSeq" id="WP_181060824.1">
    <property type="nucleotide sequence ID" value="NZ_JACDTY010000017.1"/>
</dbReference>
<accession>A0A838BC27</accession>
<keyword evidence="2" id="KW-1185">Reference proteome</keyword>
<sequence length="119" mass="13349">MLQEISAPPDALSARLFGRGRFSRWHHALRLCDPKPRGALQREGANLADLNGQRFRDLNNTFATLMHRDGFAPALDAVARILRDGSRLLNSTAHEIDLAELPGRLFSGGRADPFRQNRY</sequence>
<dbReference type="EMBL" id="JACDTY010000017">
    <property type="protein sequence ID" value="MBA1143812.1"/>
    <property type="molecule type" value="Genomic_DNA"/>
</dbReference>
<gene>
    <name evidence="1" type="ORF">H0241_26680</name>
</gene>